<dbReference type="EMBL" id="LFBV01000003">
    <property type="protein sequence ID" value="OKH94178.1"/>
    <property type="molecule type" value="Genomic_DNA"/>
</dbReference>
<dbReference type="PANTHER" id="PTHR43767:SF1">
    <property type="entry name" value="NONRIBOSOMAL PEPTIDE SYNTHASE PES1 (EUROFUNG)-RELATED"/>
    <property type="match status" value="1"/>
</dbReference>
<keyword evidence="2" id="KW-0547">Nucleotide-binding</keyword>
<evidence type="ECO:0000256" key="4">
    <source>
        <dbReference type="SAM" id="MobiDB-lite"/>
    </source>
</evidence>
<comment type="caution">
    <text evidence="7">The sequence shown here is derived from an EMBL/GenBank/DDBJ whole genome shotgun (WGS) entry which is preliminary data.</text>
</comment>
<dbReference type="SUPFAM" id="SSF56801">
    <property type="entry name" value="Acetyl-CoA synthetase-like"/>
    <property type="match status" value="1"/>
</dbReference>
<organism evidence="7 8">
    <name type="scientific">Streptomyces uncialis</name>
    <dbReference type="NCBI Taxonomy" id="1048205"/>
    <lineage>
        <taxon>Bacteria</taxon>
        <taxon>Bacillati</taxon>
        <taxon>Actinomycetota</taxon>
        <taxon>Actinomycetes</taxon>
        <taxon>Kitasatosporales</taxon>
        <taxon>Streptomycetaceae</taxon>
        <taxon>Streptomyces</taxon>
    </lineage>
</organism>
<evidence type="ECO:0000256" key="2">
    <source>
        <dbReference type="ARBA" id="ARBA00022741"/>
    </source>
</evidence>
<dbReference type="RefSeq" id="WP_079184669.1">
    <property type="nucleotide sequence ID" value="NZ_LFBV01000003.1"/>
</dbReference>
<feature type="domain" description="AMP-dependent synthetase/ligase" evidence="5">
    <location>
        <begin position="37"/>
        <end position="400"/>
    </location>
</feature>
<dbReference type="InterPro" id="IPR050237">
    <property type="entry name" value="ATP-dep_AMP-bd_enzyme"/>
</dbReference>
<proteinExistence type="predicted"/>
<dbReference type="InterPro" id="IPR025110">
    <property type="entry name" value="AMP-bd_C"/>
</dbReference>
<evidence type="ECO:0000313" key="8">
    <source>
        <dbReference type="Proteomes" id="UP000186455"/>
    </source>
</evidence>
<gene>
    <name evidence="7" type="ORF">AB852_16360</name>
</gene>
<dbReference type="Pfam" id="PF13193">
    <property type="entry name" value="AMP-binding_C"/>
    <property type="match status" value="1"/>
</dbReference>
<dbReference type="Gene3D" id="3.30.300.30">
    <property type="match status" value="1"/>
</dbReference>
<evidence type="ECO:0000256" key="3">
    <source>
        <dbReference type="ARBA" id="ARBA00022840"/>
    </source>
</evidence>
<dbReference type="GO" id="GO:0005524">
    <property type="term" value="F:ATP binding"/>
    <property type="evidence" value="ECO:0007669"/>
    <property type="project" value="UniProtKB-KW"/>
</dbReference>
<dbReference type="STRING" id="1048205.AB852_16360"/>
<evidence type="ECO:0000313" key="7">
    <source>
        <dbReference type="EMBL" id="OKH94178.1"/>
    </source>
</evidence>
<dbReference type="InterPro" id="IPR045851">
    <property type="entry name" value="AMP-bd_C_sf"/>
</dbReference>
<dbReference type="PANTHER" id="PTHR43767">
    <property type="entry name" value="LONG-CHAIN-FATTY-ACID--COA LIGASE"/>
    <property type="match status" value="1"/>
</dbReference>
<feature type="region of interest" description="Disordered" evidence="4">
    <location>
        <begin position="519"/>
        <end position="563"/>
    </location>
</feature>
<reference evidence="7 8" key="1">
    <citation type="submission" date="2015-06" db="EMBL/GenBank/DDBJ databases">
        <title>Cloning and characterization of the uncialamcin biosynthetic gene cluster.</title>
        <authorList>
            <person name="Yan X."/>
            <person name="Huang T."/>
            <person name="Ge H."/>
            <person name="Shen B."/>
        </authorList>
    </citation>
    <scope>NUCLEOTIDE SEQUENCE [LARGE SCALE GENOMIC DNA]</scope>
    <source>
        <strain evidence="7 8">DCA2648</strain>
    </source>
</reference>
<keyword evidence="8" id="KW-1185">Reference proteome</keyword>
<dbReference type="AlphaFoldDB" id="A0A1Q4V8J7"/>
<keyword evidence="3" id="KW-0067">ATP-binding</keyword>
<dbReference type="Pfam" id="PF00501">
    <property type="entry name" value="AMP-binding"/>
    <property type="match status" value="1"/>
</dbReference>
<dbReference type="InterPro" id="IPR020845">
    <property type="entry name" value="AMP-binding_CS"/>
</dbReference>
<dbReference type="InterPro" id="IPR042099">
    <property type="entry name" value="ANL_N_sf"/>
</dbReference>
<accession>A0A1Q4V8J7</accession>
<dbReference type="PROSITE" id="PS00455">
    <property type="entry name" value="AMP_BINDING"/>
    <property type="match status" value="1"/>
</dbReference>
<dbReference type="FunFam" id="2.30.38.10:FF:000003">
    <property type="entry name" value="Vibriobactin-specific 2,3-dihydroxybenzoate-AMP ligase"/>
    <property type="match status" value="1"/>
</dbReference>
<feature type="domain" description="AMP-binding enzyme C-terminal" evidence="6">
    <location>
        <begin position="451"/>
        <end position="530"/>
    </location>
</feature>
<keyword evidence="1" id="KW-0436">Ligase</keyword>
<feature type="compositionally biased region" description="Basic and acidic residues" evidence="4">
    <location>
        <begin position="530"/>
        <end position="545"/>
    </location>
</feature>
<name>A0A1Q4V8J7_9ACTN</name>
<dbReference type="Proteomes" id="UP000186455">
    <property type="component" value="Unassembled WGS sequence"/>
</dbReference>
<evidence type="ECO:0000259" key="6">
    <source>
        <dbReference type="Pfam" id="PF13193"/>
    </source>
</evidence>
<dbReference type="GO" id="GO:0016878">
    <property type="term" value="F:acid-thiol ligase activity"/>
    <property type="evidence" value="ECO:0007669"/>
    <property type="project" value="UniProtKB-ARBA"/>
</dbReference>
<evidence type="ECO:0000256" key="1">
    <source>
        <dbReference type="ARBA" id="ARBA00022598"/>
    </source>
</evidence>
<dbReference type="Gene3D" id="3.40.50.12780">
    <property type="entry name" value="N-terminal domain of ligase-like"/>
    <property type="match status" value="1"/>
</dbReference>
<dbReference type="InterPro" id="IPR000873">
    <property type="entry name" value="AMP-dep_synth/lig_dom"/>
</dbReference>
<evidence type="ECO:0008006" key="9">
    <source>
        <dbReference type="Google" id="ProtNLM"/>
    </source>
</evidence>
<sequence>MPNSTVAEGFVPWPAGFAERYRAAGHWRGVPLGGLLREAAGAHGERIAVADEHSRWSFTALDDAADRTAAGLRSLGVAPGDRVVVHLPNRTEFAVLCFALFRLGALPVLALPAHGRTEIRYLSELSGAVAYVGTGGARAPDGPPVTEGLREACPSVRHLVTVGEAGPGEVPFGSLTAHEPLAGPDPDPSGPALLLLSGGSTGLPKLIPRTHDDYAYNARTMAAWCGLTPDDTYLAVLPVGHNFPLACPGLLGAVVAGSRTVLTEVASPPEVFPLIERERVTVTALVPPLAALWTKAAAWVPADLGSLRLVQVGGARLPEATARALPGALGCGLQQVFGMAEGLLCATRADDPPEVVATTQGRPVSPDDEILVVGEDGAPVPDGTTGELLTRGPYTLRGYYRAEAHNAVAFTPDGHYRSGDLVRRTAAGDLVVEGRVKEQINRGGEKVSPEEVETHLLSHPAVDAVVVVGVPDDVLGERVCAWVRPAPGADPAALTAPVLADHLRAAGLAAFKRPDQVETAGGWPVTGVGKVDRRALTARGAERSRTTHRPHQPPSKAERRSPA</sequence>
<evidence type="ECO:0000259" key="5">
    <source>
        <dbReference type="Pfam" id="PF00501"/>
    </source>
</evidence>
<protein>
    <recommendedName>
        <fullName evidence="9">2,3-dihydroxybenzoate-AMP ligase</fullName>
    </recommendedName>
</protein>